<evidence type="ECO:0000256" key="3">
    <source>
        <dbReference type="ARBA" id="ARBA00022734"/>
    </source>
</evidence>
<dbReference type="SMART" id="SM00409">
    <property type="entry name" value="IG"/>
    <property type="match status" value="2"/>
</dbReference>
<keyword evidence="6 8" id="KW-0472">Membrane</keyword>
<keyword evidence="11" id="KW-1185">Reference proteome</keyword>
<dbReference type="SMART" id="SM00408">
    <property type="entry name" value="IGc2"/>
    <property type="match status" value="2"/>
</dbReference>
<evidence type="ECO:0000313" key="11">
    <source>
        <dbReference type="Proteomes" id="UP001217089"/>
    </source>
</evidence>
<dbReference type="InterPro" id="IPR007110">
    <property type="entry name" value="Ig-like_dom"/>
</dbReference>
<reference evidence="10 11" key="1">
    <citation type="submission" date="2022-12" db="EMBL/GenBank/DDBJ databases">
        <title>Chromosome-level genome of Tegillarca granosa.</title>
        <authorList>
            <person name="Kim J."/>
        </authorList>
    </citation>
    <scope>NUCLEOTIDE SEQUENCE [LARGE SCALE GENOMIC DNA]</scope>
    <source>
        <strain evidence="10">Teg-2019</strain>
        <tissue evidence="10">Adductor muscle</tissue>
    </source>
</reference>
<dbReference type="Proteomes" id="UP001217089">
    <property type="component" value="Unassembled WGS sequence"/>
</dbReference>
<dbReference type="Gene3D" id="2.60.40.10">
    <property type="entry name" value="Immunoglobulins"/>
    <property type="match status" value="2"/>
</dbReference>
<dbReference type="InterPro" id="IPR003599">
    <property type="entry name" value="Ig_sub"/>
</dbReference>
<accession>A0ABQ9FJR0</accession>
<keyword evidence="2 8" id="KW-0812">Transmembrane</keyword>
<feature type="transmembrane region" description="Helical" evidence="8">
    <location>
        <begin position="278"/>
        <end position="298"/>
    </location>
</feature>
<evidence type="ECO:0000259" key="9">
    <source>
        <dbReference type="PROSITE" id="PS50835"/>
    </source>
</evidence>
<evidence type="ECO:0000256" key="4">
    <source>
        <dbReference type="ARBA" id="ARBA00022889"/>
    </source>
</evidence>
<keyword evidence="5 8" id="KW-1133">Transmembrane helix</keyword>
<evidence type="ECO:0000256" key="1">
    <source>
        <dbReference type="ARBA" id="ARBA00004479"/>
    </source>
</evidence>
<comment type="caution">
    <text evidence="10">The sequence shown here is derived from an EMBL/GenBank/DDBJ whole genome shotgun (WGS) entry which is preliminary data.</text>
</comment>
<comment type="subcellular location">
    <subcellularLocation>
        <location evidence="1">Membrane</location>
        <topology evidence="1">Single-pass type I membrane protein</topology>
    </subcellularLocation>
</comment>
<feature type="non-terminal residue" evidence="10">
    <location>
        <position position="1"/>
    </location>
</feature>
<dbReference type="InterPro" id="IPR013151">
    <property type="entry name" value="Immunoglobulin_dom"/>
</dbReference>
<dbReference type="InterPro" id="IPR003598">
    <property type="entry name" value="Ig_sub2"/>
</dbReference>
<keyword evidence="4" id="KW-0130">Cell adhesion</keyword>
<organism evidence="10 11">
    <name type="scientific">Tegillarca granosa</name>
    <name type="common">Malaysian cockle</name>
    <name type="synonym">Anadara granosa</name>
    <dbReference type="NCBI Taxonomy" id="220873"/>
    <lineage>
        <taxon>Eukaryota</taxon>
        <taxon>Metazoa</taxon>
        <taxon>Spiralia</taxon>
        <taxon>Lophotrochozoa</taxon>
        <taxon>Mollusca</taxon>
        <taxon>Bivalvia</taxon>
        <taxon>Autobranchia</taxon>
        <taxon>Pteriomorphia</taxon>
        <taxon>Arcoida</taxon>
        <taxon>Arcoidea</taxon>
        <taxon>Arcidae</taxon>
        <taxon>Tegillarca</taxon>
    </lineage>
</organism>
<sequence>GPTNLVISPKSKESLTLYENEKETINCSADCNPNCIITWKKDIDTTITESIAKSSLLLNIVSQNDSGDYTCLAENPENKSHSLSKQFHIFFLIKNIVVDAAKIKSTFKIDNQVKEYSKTNLSCRVDSYPFSNISWLRGNKELNTTYNAKNEVVLHFENTSCDDTGVYQCSAFNGKPRFVNNFENVLETIVATFIGREIEMNVSLQANPSPEVLRNDFGFDTEFFETSNTMFNVALKKLVLSEYDFRQHTLIIGNSQGNLTIVIKVEKKRRNLAIFYEYGIPLIVLILISILVLIFTLFKRRKHNKEGNIC</sequence>
<protein>
    <recommendedName>
        <fullName evidence="9">Ig-like domain-containing protein</fullName>
    </recommendedName>
</protein>
<evidence type="ECO:0000256" key="2">
    <source>
        <dbReference type="ARBA" id="ARBA00022692"/>
    </source>
</evidence>
<dbReference type="InterPro" id="IPR013783">
    <property type="entry name" value="Ig-like_fold"/>
</dbReference>
<evidence type="ECO:0000256" key="8">
    <source>
        <dbReference type="SAM" id="Phobius"/>
    </source>
</evidence>
<dbReference type="InterPro" id="IPR051036">
    <property type="entry name" value="SIGLEC"/>
</dbReference>
<dbReference type="Pfam" id="PF13927">
    <property type="entry name" value="Ig_3"/>
    <property type="match status" value="1"/>
</dbReference>
<dbReference type="Pfam" id="PF00047">
    <property type="entry name" value="ig"/>
    <property type="match status" value="1"/>
</dbReference>
<comment type="similarity">
    <text evidence="7">Belongs to the immunoglobulin superfamily. SIGLEC (sialic acid binding Ig-like lectin) family.</text>
</comment>
<evidence type="ECO:0000256" key="5">
    <source>
        <dbReference type="ARBA" id="ARBA00022989"/>
    </source>
</evidence>
<dbReference type="InterPro" id="IPR036179">
    <property type="entry name" value="Ig-like_dom_sf"/>
</dbReference>
<proteinExistence type="inferred from homology"/>
<evidence type="ECO:0000256" key="6">
    <source>
        <dbReference type="ARBA" id="ARBA00023136"/>
    </source>
</evidence>
<dbReference type="PANTHER" id="PTHR12035">
    <property type="entry name" value="SIALIC ACID BINDING IMMUNOGLOBULIN-LIKE LECTIN"/>
    <property type="match status" value="1"/>
</dbReference>
<dbReference type="EMBL" id="JARBDR010000328">
    <property type="protein sequence ID" value="KAJ8316406.1"/>
    <property type="molecule type" value="Genomic_DNA"/>
</dbReference>
<dbReference type="CDD" id="cd00096">
    <property type="entry name" value="Ig"/>
    <property type="match status" value="1"/>
</dbReference>
<evidence type="ECO:0000313" key="10">
    <source>
        <dbReference type="EMBL" id="KAJ8316406.1"/>
    </source>
</evidence>
<dbReference type="PANTHER" id="PTHR12035:SF125">
    <property type="entry name" value="SIALIC ACID-BINDING IG-LIKE LECTIN 5"/>
    <property type="match status" value="1"/>
</dbReference>
<evidence type="ECO:0000256" key="7">
    <source>
        <dbReference type="ARBA" id="ARBA00038361"/>
    </source>
</evidence>
<dbReference type="PROSITE" id="PS50835">
    <property type="entry name" value="IG_LIKE"/>
    <property type="match status" value="2"/>
</dbReference>
<keyword evidence="3" id="KW-0430">Lectin</keyword>
<feature type="domain" description="Ig-like" evidence="9">
    <location>
        <begin position="2"/>
        <end position="84"/>
    </location>
</feature>
<feature type="domain" description="Ig-like" evidence="9">
    <location>
        <begin position="101"/>
        <end position="180"/>
    </location>
</feature>
<gene>
    <name evidence="10" type="ORF">KUTeg_006420</name>
</gene>
<dbReference type="SUPFAM" id="SSF48726">
    <property type="entry name" value="Immunoglobulin"/>
    <property type="match status" value="2"/>
</dbReference>
<name>A0ABQ9FJR0_TEGGR</name>